<dbReference type="EMBL" id="BMAO01006147">
    <property type="protein sequence ID" value="GFR06409.1"/>
    <property type="molecule type" value="Genomic_DNA"/>
</dbReference>
<gene>
    <name evidence="2" type="ORF">TNCT_493871</name>
</gene>
<evidence type="ECO:0000313" key="3">
    <source>
        <dbReference type="Proteomes" id="UP000887116"/>
    </source>
</evidence>
<evidence type="ECO:0000256" key="1">
    <source>
        <dbReference type="SAM" id="MobiDB-lite"/>
    </source>
</evidence>
<dbReference type="AlphaFoldDB" id="A0A8X6HNC5"/>
<feature type="region of interest" description="Disordered" evidence="1">
    <location>
        <begin position="1"/>
        <end position="43"/>
    </location>
</feature>
<proteinExistence type="predicted"/>
<name>A0A8X6HNC5_TRICU</name>
<dbReference type="OrthoDB" id="10272172at2759"/>
<protein>
    <submittedName>
        <fullName evidence="2">Uncharacterized protein</fullName>
    </submittedName>
</protein>
<feature type="compositionally biased region" description="Basic and acidic residues" evidence="1">
    <location>
        <begin position="9"/>
        <end position="27"/>
    </location>
</feature>
<feature type="compositionally biased region" description="Basic and acidic residues" evidence="1">
    <location>
        <begin position="34"/>
        <end position="43"/>
    </location>
</feature>
<keyword evidence="3" id="KW-1185">Reference proteome</keyword>
<dbReference type="Proteomes" id="UP000887116">
    <property type="component" value="Unassembled WGS sequence"/>
</dbReference>
<reference evidence="2" key="1">
    <citation type="submission" date="2020-07" db="EMBL/GenBank/DDBJ databases">
        <title>Multicomponent nature underlies the extraordinary mechanical properties of spider dragline silk.</title>
        <authorList>
            <person name="Kono N."/>
            <person name="Nakamura H."/>
            <person name="Mori M."/>
            <person name="Yoshida Y."/>
            <person name="Ohtoshi R."/>
            <person name="Malay A.D."/>
            <person name="Moran D.A.P."/>
            <person name="Tomita M."/>
            <person name="Numata K."/>
            <person name="Arakawa K."/>
        </authorList>
    </citation>
    <scope>NUCLEOTIDE SEQUENCE</scope>
</reference>
<sequence length="80" mass="9390">MSAIQVKRVYSDRTVHGQSGRRWDTHRTMRARSRKDDAHATRRREEVVMRASFPPFNDARGHQEVMSLLLSKRMVSHGWA</sequence>
<comment type="caution">
    <text evidence="2">The sequence shown here is derived from an EMBL/GenBank/DDBJ whole genome shotgun (WGS) entry which is preliminary data.</text>
</comment>
<evidence type="ECO:0000313" key="2">
    <source>
        <dbReference type="EMBL" id="GFR06409.1"/>
    </source>
</evidence>
<organism evidence="2 3">
    <name type="scientific">Trichonephila clavata</name>
    <name type="common">Joro spider</name>
    <name type="synonym">Nephila clavata</name>
    <dbReference type="NCBI Taxonomy" id="2740835"/>
    <lineage>
        <taxon>Eukaryota</taxon>
        <taxon>Metazoa</taxon>
        <taxon>Ecdysozoa</taxon>
        <taxon>Arthropoda</taxon>
        <taxon>Chelicerata</taxon>
        <taxon>Arachnida</taxon>
        <taxon>Araneae</taxon>
        <taxon>Araneomorphae</taxon>
        <taxon>Entelegynae</taxon>
        <taxon>Araneoidea</taxon>
        <taxon>Nephilidae</taxon>
        <taxon>Trichonephila</taxon>
    </lineage>
</organism>
<accession>A0A8X6HNC5</accession>